<dbReference type="Gene3D" id="2.30.110.10">
    <property type="entry name" value="Electron Transport, Fmn-binding Protein, Chain A"/>
    <property type="match status" value="1"/>
</dbReference>
<feature type="domain" description="Flavin reductase like" evidence="4">
    <location>
        <begin position="32"/>
        <end position="182"/>
    </location>
</feature>
<reference evidence="5 6" key="1">
    <citation type="submission" date="2024-06" db="EMBL/GenBank/DDBJ databases">
        <title>The Natural Products Discovery Center: Release of the First 8490 Sequenced Strains for Exploring Actinobacteria Biosynthetic Diversity.</title>
        <authorList>
            <person name="Kalkreuter E."/>
            <person name="Kautsar S.A."/>
            <person name="Yang D."/>
            <person name="Bader C.D."/>
            <person name="Teijaro C.N."/>
            <person name="Fluegel L."/>
            <person name="Davis C.M."/>
            <person name="Simpson J.R."/>
            <person name="Lauterbach L."/>
            <person name="Steele A.D."/>
            <person name="Gui C."/>
            <person name="Meng S."/>
            <person name="Li G."/>
            <person name="Viehrig K."/>
            <person name="Ye F."/>
            <person name="Su P."/>
            <person name="Kiefer A.F."/>
            <person name="Nichols A."/>
            <person name="Cepeda A.J."/>
            <person name="Yan W."/>
            <person name="Fan B."/>
            <person name="Jiang Y."/>
            <person name="Adhikari A."/>
            <person name="Zheng C.-J."/>
            <person name="Schuster L."/>
            <person name="Cowan T.M."/>
            <person name="Smanski M.J."/>
            <person name="Chevrette M.G."/>
            <person name="De Carvalho L.P.S."/>
            <person name="Shen B."/>
        </authorList>
    </citation>
    <scope>NUCLEOTIDE SEQUENCE [LARGE SCALE GENOMIC DNA]</scope>
    <source>
        <strain evidence="5 6">NPDC050403</strain>
    </source>
</reference>
<keyword evidence="6" id="KW-1185">Reference proteome</keyword>
<name>A0ABV3FKX7_9NOCA</name>
<organism evidence="5 6">
    <name type="scientific">Nocardia aurea</name>
    <dbReference type="NCBI Taxonomy" id="2144174"/>
    <lineage>
        <taxon>Bacteria</taxon>
        <taxon>Bacillati</taxon>
        <taxon>Actinomycetota</taxon>
        <taxon>Actinomycetes</taxon>
        <taxon>Mycobacteriales</taxon>
        <taxon>Nocardiaceae</taxon>
        <taxon>Nocardia</taxon>
    </lineage>
</organism>
<dbReference type="RefSeq" id="WP_357779073.1">
    <property type="nucleotide sequence ID" value="NZ_JBFAKC010000001.1"/>
</dbReference>
<evidence type="ECO:0000313" key="6">
    <source>
        <dbReference type="Proteomes" id="UP001551695"/>
    </source>
</evidence>
<protein>
    <submittedName>
        <fullName evidence="5">Flavin reductase family protein</fullName>
        <ecNumber evidence="5">1.-.-.-</ecNumber>
    </submittedName>
</protein>
<dbReference type="GO" id="GO:0016491">
    <property type="term" value="F:oxidoreductase activity"/>
    <property type="evidence" value="ECO:0007669"/>
    <property type="project" value="UniProtKB-KW"/>
</dbReference>
<evidence type="ECO:0000256" key="2">
    <source>
        <dbReference type="ARBA" id="ARBA00023002"/>
    </source>
</evidence>
<accession>A0ABV3FKX7</accession>
<evidence type="ECO:0000256" key="1">
    <source>
        <dbReference type="ARBA" id="ARBA00008898"/>
    </source>
</evidence>
<gene>
    <name evidence="5" type="ORF">AB0I48_00690</name>
</gene>
<comment type="similarity">
    <text evidence="1">Belongs to the non-flavoprotein flavin reductase family.</text>
</comment>
<dbReference type="PANTHER" id="PTHR30466">
    <property type="entry name" value="FLAVIN REDUCTASE"/>
    <property type="match status" value="1"/>
</dbReference>
<evidence type="ECO:0000256" key="3">
    <source>
        <dbReference type="SAM" id="MobiDB-lite"/>
    </source>
</evidence>
<evidence type="ECO:0000313" key="5">
    <source>
        <dbReference type="EMBL" id="MEV0706064.1"/>
    </source>
</evidence>
<dbReference type="InterPro" id="IPR002563">
    <property type="entry name" value="Flavin_Rdtase-like_dom"/>
</dbReference>
<evidence type="ECO:0000259" key="4">
    <source>
        <dbReference type="SMART" id="SM00903"/>
    </source>
</evidence>
<dbReference type="SUPFAM" id="SSF50475">
    <property type="entry name" value="FMN-binding split barrel"/>
    <property type="match status" value="1"/>
</dbReference>
<feature type="region of interest" description="Disordered" evidence="3">
    <location>
        <begin position="1"/>
        <end position="20"/>
    </location>
</feature>
<dbReference type="InterPro" id="IPR050268">
    <property type="entry name" value="NADH-dep_flavin_reductase"/>
</dbReference>
<keyword evidence="2 5" id="KW-0560">Oxidoreductase</keyword>
<proteinExistence type="inferred from homology"/>
<dbReference type="SMART" id="SM00903">
    <property type="entry name" value="Flavin_Reduct"/>
    <property type="match status" value="1"/>
</dbReference>
<comment type="caution">
    <text evidence="5">The sequence shown here is derived from an EMBL/GenBank/DDBJ whole genome shotgun (WGS) entry which is preliminary data.</text>
</comment>
<dbReference type="Proteomes" id="UP001551695">
    <property type="component" value="Unassembled WGS sequence"/>
</dbReference>
<dbReference type="PANTHER" id="PTHR30466:SF1">
    <property type="entry name" value="FMN REDUCTASE (NADH) RUTF"/>
    <property type="match status" value="1"/>
</dbReference>
<dbReference type="EMBL" id="JBFAKC010000001">
    <property type="protein sequence ID" value="MEV0706064.1"/>
    <property type="molecule type" value="Genomic_DNA"/>
</dbReference>
<dbReference type="EC" id="1.-.-.-" evidence="5"/>
<dbReference type="Pfam" id="PF01613">
    <property type="entry name" value="Flavin_Reduct"/>
    <property type="match status" value="1"/>
</dbReference>
<sequence length="191" mass="20116">MTTPPTGPGGRHRAAESAVHEEVSAERFRSAFRGHPGGVSVITADAGAGPVALTATSVASVSVEPPALTFSVSEQSSSAPTLREADTVVVHLLAADQLDLAELGATSGIDRFADTSIWRRLPTGEPYFPAARTWMRGRITARLDVGDPRSSSVLVVEALEISGEDDRGEAAALVYHDRVWHRLGAHSRIAG</sequence>
<dbReference type="InterPro" id="IPR012349">
    <property type="entry name" value="Split_barrel_FMN-bd"/>
</dbReference>